<comment type="caution">
    <text evidence="1">The sequence shown here is derived from an EMBL/GenBank/DDBJ whole genome shotgun (WGS) entry which is preliminary data.</text>
</comment>
<reference evidence="1" key="1">
    <citation type="submission" date="2023-10" db="EMBL/GenBank/DDBJ databases">
        <authorList>
            <person name="Rodriguez Cubillos JULIANA M."/>
            <person name="De Vega J."/>
        </authorList>
    </citation>
    <scope>NUCLEOTIDE SEQUENCE</scope>
</reference>
<gene>
    <name evidence="1" type="ORF">MILVUS5_LOCUS16580</name>
</gene>
<proteinExistence type="predicted"/>
<dbReference type="EMBL" id="CASHSV030000109">
    <property type="protein sequence ID" value="CAJ2648194.1"/>
    <property type="molecule type" value="Genomic_DNA"/>
</dbReference>
<protein>
    <submittedName>
        <fullName evidence="1">Uncharacterized protein</fullName>
    </submittedName>
</protein>
<dbReference type="Proteomes" id="UP001177021">
    <property type="component" value="Unassembled WGS sequence"/>
</dbReference>
<name>A0ACB0JWH8_TRIPR</name>
<evidence type="ECO:0000313" key="2">
    <source>
        <dbReference type="Proteomes" id="UP001177021"/>
    </source>
</evidence>
<sequence length="317" mass="35888">MEDNKKNRILVFGGSGYIGKYVVKASISLGYPTFVYTRPVNSQTSPSTKQFCEEFQSIGVKVVEGELEHDQLVAVIKQVDIVICTFGYPQVLEQLKIIDAIKVAGNIKRFLPSEFGVEEDRVNPLPPFQAFLDKKRKIRREIEAANIPYTFIAGHFCGAYFVNFLLRPYEKKNDITVYGDGKIKAVLNYEEDVGHYTIKVANDPQACNRIVIYRPSKNIISQNELISLWEQKTGQKFSKTFVPEDELVKLSQTLPPPQDIPISIIHSAFVRGDHIFDLKDDDLEASQLYPDYNYKSIDQLLDKFLVDPPPPASAAFG</sequence>
<accession>A0ACB0JWH8</accession>
<organism evidence="1 2">
    <name type="scientific">Trifolium pratense</name>
    <name type="common">Red clover</name>
    <dbReference type="NCBI Taxonomy" id="57577"/>
    <lineage>
        <taxon>Eukaryota</taxon>
        <taxon>Viridiplantae</taxon>
        <taxon>Streptophyta</taxon>
        <taxon>Embryophyta</taxon>
        <taxon>Tracheophyta</taxon>
        <taxon>Spermatophyta</taxon>
        <taxon>Magnoliopsida</taxon>
        <taxon>eudicotyledons</taxon>
        <taxon>Gunneridae</taxon>
        <taxon>Pentapetalae</taxon>
        <taxon>rosids</taxon>
        <taxon>fabids</taxon>
        <taxon>Fabales</taxon>
        <taxon>Fabaceae</taxon>
        <taxon>Papilionoideae</taxon>
        <taxon>50 kb inversion clade</taxon>
        <taxon>NPAAA clade</taxon>
        <taxon>Hologalegina</taxon>
        <taxon>IRL clade</taxon>
        <taxon>Trifolieae</taxon>
        <taxon>Trifolium</taxon>
    </lineage>
</organism>
<keyword evidence="2" id="KW-1185">Reference proteome</keyword>
<evidence type="ECO:0000313" key="1">
    <source>
        <dbReference type="EMBL" id="CAJ2648194.1"/>
    </source>
</evidence>